<dbReference type="InterPro" id="IPR025724">
    <property type="entry name" value="GAG-pre-integrase_dom"/>
</dbReference>
<keyword evidence="2" id="KW-0328">Glycosyltransferase</keyword>
<keyword evidence="3" id="KW-0808">Transferase</keyword>
<proteinExistence type="inferred from homology"/>
<name>A0ABQ8HKF1_9ROSI</name>
<evidence type="ECO:0000313" key="5">
    <source>
        <dbReference type="EMBL" id="KAH7564743.1"/>
    </source>
</evidence>
<comment type="caution">
    <text evidence="5">The sequence shown here is derived from an EMBL/GenBank/DDBJ whole genome shotgun (WGS) entry which is preliminary data.</text>
</comment>
<protein>
    <recommendedName>
        <fullName evidence="4">GAG-pre-integrase domain-containing protein</fullName>
    </recommendedName>
</protein>
<dbReference type="PANTHER" id="PTHR11926:SF1547">
    <property type="entry name" value="GLYCOSYLTRANSFERASE"/>
    <property type="match status" value="1"/>
</dbReference>
<dbReference type="EMBL" id="JAFEMO010000009">
    <property type="protein sequence ID" value="KAH7564743.1"/>
    <property type="molecule type" value="Genomic_DNA"/>
</dbReference>
<dbReference type="Gene3D" id="3.40.50.2000">
    <property type="entry name" value="Glycogen Phosphorylase B"/>
    <property type="match status" value="2"/>
</dbReference>
<feature type="domain" description="GAG-pre-integrase" evidence="4">
    <location>
        <begin position="471"/>
        <end position="536"/>
    </location>
</feature>
<dbReference type="Pfam" id="PF00201">
    <property type="entry name" value="UDPGT"/>
    <property type="match status" value="1"/>
</dbReference>
<gene>
    <name evidence="5" type="ORF">JRO89_XS09G0018300</name>
</gene>
<keyword evidence="6" id="KW-1185">Reference proteome</keyword>
<dbReference type="SUPFAM" id="SSF53756">
    <property type="entry name" value="UDP-Glycosyltransferase/glycogen phosphorylase"/>
    <property type="match status" value="1"/>
</dbReference>
<evidence type="ECO:0000313" key="6">
    <source>
        <dbReference type="Proteomes" id="UP000827721"/>
    </source>
</evidence>
<dbReference type="CDD" id="cd03784">
    <property type="entry name" value="GT1_Gtf-like"/>
    <property type="match status" value="1"/>
</dbReference>
<evidence type="ECO:0000259" key="4">
    <source>
        <dbReference type="Pfam" id="PF13976"/>
    </source>
</evidence>
<accession>A0ABQ8HKF1</accession>
<dbReference type="InterPro" id="IPR035595">
    <property type="entry name" value="UDP_glycos_trans_CS"/>
</dbReference>
<evidence type="ECO:0000256" key="3">
    <source>
        <dbReference type="ARBA" id="ARBA00022679"/>
    </source>
</evidence>
<dbReference type="Pfam" id="PF13976">
    <property type="entry name" value="gag_pre-integrs"/>
    <property type="match status" value="1"/>
</dbReference>
<dbReference type="InterPro" id="IPR002213">
    <property type="entry name" value="UDP_glucos_trans"/>
</dbReference>
<reference evidence="5 6" key="1">
    <citation type="submission" date="2021-02" db="EMBL/GenBank/DDBJ databases">
        <title>Plant Genome Project.</title>
        <authorList>
            <person name="Zhang R.-G."/>
        </authorList>
    </citation>
    <scope>NUCLEOTIDE SEQUENCE [LARGE SCALE GENOMIC DNA]</scope>
    <source>
        <tissue evidence="5">Leaves</tissue>
    </source>
</reference>
<dbReference type="PANTHER" id="PTHR11926">
    <property type="entry name" value="GLUCOSYL/GLUCURONOSYL TRANSFERASES"/>
    <property type="match status" value="1"/>
</dbReference>
<comment type="similarity">
    <text evidence="1">Belongs to the UDP-glycosyltransferase family.</text>
</comment>
<dbReference type="PROSITE" id="PS00375">
    <property type="entry name" value="UDPGT"/>
    <property type="match status" value="1"/>
</dbReference>
<evidence type="ECO:0000256" key="2">
    <source>
        <dbReference type="ARBA" id="ARBA00022676"/>
    </source>
</evidence>
<dbReference type="Proteomes" id="UP000827721">
    <property type="component" value="Unassembled WGS sequence"/>
</dbReference>
<evidence type="ECO:0000256" key="1">
    <source>
        <dbReference type="ARBA" id="ARBA00009995"/>
    </source>
</evidence>
<organism evidence="5 6">
    <name type="scientific">Xanthoceras sorbifolium</name>
    <dbReference type="NCBI Taxonomy" id="99658"/>
    <lineage>
        <taxon>Eukaryota</taxon>
        <taxon>Viridiplantae</taxon>
        <taxon>Streptophyta</taxon>
        <taxon>Embryophyta</taxon>
        <taxon>Tracheophyta</taxon>
        <taxon>Spermatophyta</taxon>
        <taxon>Magnoliopsida</taxon>
        <taxon>eudicotyledons</taxon>
        <taxon>Gunneridae</taxon>
        <taxon>Pentapetalae</taxon>
        <taxon>rosids</taxon>
        <taxon>malvids</taxon>
        <taxon>Sapindales</taxon>
        <taxon>Sapindaceae</taxon>
        <taxon>Xanthoceroideae</taxon>
        <taxon>Xanthoceras</taxon>
    </lineage>
</organism>
<sequence length="613" mass="68963">MGSTGAIKPHAICIPYPVQGHIMPLMQFAKLLHSKGFHITFVNSEFNQRRLIRSKGPDCLKGLPDDFRLETIPDGLPPSDRDATQHLPSLSDSLKKTGLTPFLKLIERLNSSGQVPPVSCVVADTVMSFGLKAAKILGIKGVTFWFPSKVHMFILFNCNTVDIDENFLTDGSLDTPVDWIRGMPNMRLKDLPAFIRVTDPNDILFNYLKSETENCLDSSAIVINTFDEFEHEVLEVITSMNPNIYTIGPLHLLCKQMPESDSFKMFTTNLWKEYLECLKWLDRREPNSVVYVNYGSIAVMTDQHLKEFAWGLANSGHSFLWVVRPDVVMGTDSPILPEEYFDEIKDRGLIVSWCPQEQVLSHPSLGAFLTHCGWNSMLESIINAGKPLICWPFFAEQQTNTRYACTTWGIGMEVNHDVKRDEIEALLDQNLLSVAQLIRKGYSISFKDGGCNIVDENGNEVVKVPMRGNSFPLNWNHLNQKALVTGHESYATWHKRYGHFNSNALKYLRANEMVRDMPKVECIDDGVCEACKMGKMYRKSFPTVSRTAEAEDIGSSNASNEIQSEVEMEANLDDDHIVAESDSPILKIKSLADVVAMQSHANVSLNVDHAIHD</sequence>